<proteinExistence type="predicted"/>
<dbReference type="AlphaFoldDB" id="N0DYM3"/>
<dbReference type="Proteomes" id="UP000013167">
    <property type="component" value="Unassembled WGS sequence"/>
</dbReference>
<sequence>MELYADEVLTLLHVGEDQSSTSDD</sequence>
<evidence type="ECO:0000313" key="2">
    <source>
        <dbReference type="Proteomes" id="UP000013167"/>
    </source>
</evidence>
<accession>N0DYM3</accession>
<organism evidence="1 2">
    <name type="scientific">Phycicoccus elongatus Lp2</name>
    <dbReference type="NCBI Taxonomy" id="1193181"/>
    <lineage>
        <taxon>Bacteria</taxon>
        <taxon>Bacillati</taxon>
        <taxon>Actinomycetota</taxon>
        <taxon>Actinomycetes</taxon>
        <taxon>Micrococcales</taxon>
        <taxon>Intrasporangiaceae</taxon>
        <taxon>Phycicoccus</taxon>
    </lineage>
</organism>
<dbReference type="HOGENOM" id="CLU_3421252_0_0_11"/>
<dbReference type="EMBL" id="CAIZ01000085">
    <property type="protein sequence ID" value="CCH69537.1"/>
    <property type="molecule type" value="Genomic_DNA"/>
</dbReference>
<evidence type="ECO:0000313" key="1">
    <source>
        <dbReference type="EMBL" id="CCH69537.1"/>
    </source>
</evidence>
<name>N0DYM3_9MICO</name>
<keyword evidence="2" id="KW-1185">Reference proteome</keyword>
<gene>
    <name evidence="1" type="ORF">BN10_190013</name>
</gene>
<comment type="caution">
    <text evidence="1">The sequence shown here is derived from an EMBL/GenBank/DDBJ whole genome shotgun (WGS) entry which is preliminary data.</text>
</comment>
<protein>
    <submittedName>
        <fullName evidence="1">Uncharacterized protein</fullName>
    </submittedName>
</protein>
<reference evidence="1 2" key="1">
    <citation type="journal article" date="2013" name="ISME J.">
        <title>A metabolic model for members of the genus Tetrasphaera involved in enhanced biological phosphorus removal.</title>
        <authorList>
            <person name="Kristiansen R."/>
            <person name="Nguyen H.T.T."/>
            <person name="Saunders A.M."/>
            <person name="Nielsen J.L."/>
            <person name="Wimmer R."/>
            <person name="Le V.Q."/>
            <person name="McIlroy S.J."/>
            <person name="Petrovski S."/>
            <person name="Seviour R.J."/>
            <person name="Calteau A."/>
            <person name="Nielsen K.L."/>
            <person name="Nielsen P.H."/>
        </authorList>
    </citation>
    <scope>NUCLEOTIDE SEQUENCE [LARGE SCALE GENOMIC DNA]</scope>
    <source>
        <strain evidence="1 2">Lp2</strain>
    </source>
</reference>